<gene>
    <name evidence="1" type="ORF">WA026_005767</name>
</gene>
<evidence type="ECO:0000313" key="1">
    <source>
        <dbReference type="EMBL" id="KAK9874951.1"/>
    </source>
</evidence>
<dbReference type="Proteomes" id="UP001431783">
    <property type="component" value="Unassembled WGS sequence"/>
</dbReference>
<evidence type="ECO:0000313" key="2">
    <source>
        <dbReference type="Proteomes" id="UP001431783"/>
    </source>
</evidence>
<accession>A0AAW1U4X5</accession>
<comment type="caution">
    <text evidence="1">The sequence shown here is derived from an EMBL/GenBank/DDBJ whole genome shotgun (WGS) entry which is preliminary data.</text>
</comment>
<reference evidence="1 2" key="1">
    <citation type="submission" date="2023-03" db="EMBL/GenBank/DDBJ databases">
        <title>Genome insight into feeding habits of ladybird beetles.</title>
        <authorList>
            <person name="Li H.-S."/>
            <person name="Huang Y.-H."/>
            <person name="Pang H."/>
        </authorList>
    </citation>
    <scope>NUCLEOTIDE SEQUENCE [LARGE SCALE GENOMIC DNA]</scope>
    <source>
        <strain evidence="1">SYSU_2023b</strain>
        <tissue evidence="1">Whole body</tissue>
    </source>
</reference>
<proteinExistence type="predicted"/>
<evidence type="ECO:0008006" key="3">
    <source>
        <dbReference type="Google" id="ProtNLM"/>
    </source>
</evidence>
<keyword evidence="2" id="KW-1185">Reference proteome</keyword>
<name>A0AAW1U4X5_9CUCU</name>
<sequence>MVDLKNEPTATPKKSRGISMTAVKNWLMPDKKIPSDTPKFQKMPDNFLRSLRRRSLRIKRTKSLVLPEKENPGLQGYTLRERIKDRYDEKLLVFIVGYQFSASPVSVTTFAKFDFVIARSERTKNAKKTVLGNAYLSVASCPMRDEFSFVFEVRLRNGDGSCSSHDDTASDLLSQLVSLARNYETERFRSSINVQQRMFDVKNINFYSKSDIGLVKVFDVRLEQRFSNFLNGNHFDLFVVRTKGL</sequence>
<dbReference type="EMBL" id="JARQZJ010000032">
    <property type="protein sequence ID" value="KAK9874951.1"/>
    <property type="molecule type" value="Genomic_DNA"/>
</dbReference>
<protein>
    <recommendedName>
        <fullName evidence="3">Ribosomal protein S3</fullName>
    </recommendedName>
</protein>
<dbReference type="AlphaFoldDB" id="A0AAW1U4X5"/>
<organism evidence="1 2">
    <name type="scientific">Henosepilachna vigintioctopunctata</name>
    <dbReference type="NCBI Taxonomy" id="420089"/>
    <lineage>
        <taxon>Eukaryota</taxon>
        <taxon>Metazoa</taxon>
        <taxon>Ecdysozoa</taxon>
        <taxon>Arthropoda</taxon>
        <taxon>Hexapoda</taxon>
        <taxon>Insecta</taxon>
        <taxon>Pterygota</taxon>
        <taxon>Neoptera</taxon>
        <taxon>Endopterygota</taxon>
        <taxon>Coleoptera</taxon>
        <taxon>Polyphaga</taxon>
        <taxon>Cucujiformia</taxon>
        <taxon>Coccinelloidea</taxon>
        <taxon>Coccinellidae</taxon>
        <taxon>Epilachninae</taxon>
        <taxon>Epilachnini</taxon>
        <taxon>Henosepilachna</taxon>
    </lineage>
</organism>